<keyword evidence="1" id="KW-1133">Transmembrane helix</keyword>
<evidence type="ECO:0000256" key="1">
    <source>
        <dbReference type="SAM" id="Phobius"/>
    </source>
</evidence>
<evidence type="ECO:0000313" key="2">
    <source>
        <dbReference type="EMBL" id="PZC75495.1"/>
    </source>
</evidence>
<sequence length="290" mass="33803">MQLSTSVLQGATAYLTSSTQLGTRATQYPLVRLVSNYEHNFIIYSMVNTISYINFRMARKAHYKYAPKIKPKTTETSFEAAILPIIVVKSKQNTVLTTYIGTLPATTSIKREIKRNYETEYDYDQLINEYYDEADSESLSGNAYHMRNSGFEVSEYGTFPALKRIFLISPTTNCSEERGIGIEALKCLYEDYMEQRQSMNEVLARFWSIFGVWIIVYLVIAIPLWCTRGWCCCCLRCKFFKPRQTIEEAKKYVVLYPPGIFKTKSGIIYYEPTERERECYEEFEHFIKTL</sequence>
<dbReference type="AlphaFoldDB" id="A0A2W1BPJ8"/>
<proteinExistence type="predicted"/>
<accession>A0A2W1BPJ8</accession>
<keyword evidence="1" id="KW-0472">Membrane</keyword>
<name>A0A2W1BPJ8_HELAM</name>
<keyword evidence="3" id="KW-1185">Reference proteome</keyword>
<reference evidence="2 3" key="1">
    <citation type="journal article" date="2017" name="BMC Biol.">
        <title>Genomic innovations, transcriptional plasticity and gene loss underlying the evolution and divergence of two highly polyphagous and invasive Helicoverpa pest species.</title>
        <authorList>
            <person name="Pearce S.L."/>
            <person name="Clarke D.F."/>
            <person name="East P.D."/>
            <person name="Elfekih S."/>
            <person name="Gordon K.H."/>
            <person name="Jermiin L.S."/>
            <person name="McGaughran A."/>
            <person name="Oakeshott J.G."/>
            <person name="Papanikolaou A."/>
            <person name="Perera O.P."/>
            <person name="Rane R.V."/>
            <person name="Richards S."/>
            <person name="Tay W.T."/>
            <person name="Walsh T.K."/>
            <person name="Anderson A."/>
            <person name="Anderson C.J."/>
            <person name="Asgari S."/>
            <person name="Board P.G."/>
            <person name="Bretschneider A."/>
            <person name="Campbell P.M."/>
            <person name="Chertemps T."/>
            <person name="Christeller J.T."/>
            <person name="Coppin C.W."/>
            <person name="Downes S.J."/>
            <person name="Duan G."/>
            <person name="Farnsworth C.A."/>
            <person name="Good R.T."/>
            <person name="Han L.B."/>
            <person name="Han Y.C."/>
            <person name="Hatje K."/>
            <person name="Horne I."/>
            <person name="Huang Y.P."/>
            <person name="Hughes D.S."/>
            <person name="Jacquin-Joly E."/>
            <person name="James W."/>
            <person name="Jhangiani S."/>
            <person name="Kollmar M."/>
            <person name="Kuwar S.S."/>
            <person name="Li S."/>
            <person name="Liu N.Y."/>
            <person name="Maibeche M.T."/>
            <person name="Miller J.R."/>
            <person name="Montagne N."/>
            <person name="Perry T."/>
            <person name="Qu J."/>
            <person name="Song S.V."/>
            <person name="Sutton G.G."/>
            <person name="Vogel H."/>
            <person name="Walenz B.P."/>
            <person name="Xu W."/>
            <person name="Zhang H.J."/>
            <person name="Zou Z."/>
            <person name="Batterham P."/>
            <person name="Edwards O.R."/>
            <person name="Feyereisen R."/>
            <person name="Gibbs R.A."/>
            <person name="Heckel D.G."/>
            <person name="McGrath A."/>
            <person name="Robin C."/>
            <person name="Scherer S.E."/>
            <person name="Worley K.C."/>
            <person name="Wu Y.D."/>
        </authorList>
    </citation>
    <scope>NUCLEOTIDE SEQUENCE [LARGE SCALE GENOMIC DNA]</scope>
    <source>
        <strain evidence="2">Harm_GR_Male_#8</strain>
        <tissue evidence="2">Whole organism</tissue>
    </source>
</reference>
<dbReference type="EMBL" id="KZ149994">
    <property type="protein sequence ID" value="PZC75495.1"/>
    <property type="molecule type" value="Genomic_DNA"/>
</dbReference>
<organism evidence="2 3">
    <name type="scientific">Helicoverpa armigera</name>
    <name type="common">Cotton bollworm</name>
    <name type="synonym">Heliothis armigera</name>
    <dbReference type="NCBI Taxonomy" id="29058"/>
    <lineage>
        <taxon>Eukaryota</taxon>
        <taxon>Metazoa</taxon>
        <taxon>Ecdysozoa</taxon>
        <taxon>Arthropoda</taxon>
        <taxon>Hexapoda</taxon>
        <taxon>Insecta</taxon>
        <taxon>Pterygota</taxon>
        <taxon>Neoptera</taxon>
        <taxon>Endopterygota</taxon>
        <taxon>Lepidoptera</taxon>
        <taxon>Glossata</taxon>
        <taxon>Ditrysia</taxon>
        <taxon>Noctuoidea</taxon>
        <taxon>Noctuidae</taxon>
        <taxon>Heliothinae</taxon>
        <taxon>Helicoverpa</taxon>
    </lineage>
</organism>
<feature type="transmembrane region" description="Helical" evidence="1">
    <location>
        <begin position="202"/>
        <end position="225"/>
    </location>
</feature>
<gene>
    <name evidence="2" type="primary">HaOG206036</name>
    <name evidence="2" type="ORF">B5X24_HaOG206036</name>
</gene>
<evidence type="ECO:0000313" key="3">
    <source>
        <dbReference type="Proteomes" id="UP000249218"/>
    </source>
</evidence>
<protein>
    <submittedName>
        <fullName evidence="2">Uncharacterized protein</fullName>
    </submittedName>
</protein>
<keyword evidence="1" id="KW-0812">Transmembrane</keyword>
<dbReference type="Proteomes" id="UP000249218">
    <property type="component" value="Unassembled WGS sequence"/>
</dbReference>